<dbReference type="Proteomes" id="UP000593578">
    <property type="component" value="Unassembled WGS sequence"/>
</dbReference>
<evidence type="ECO:0000313" key="3">
    <source>
        <dbReference type="EMBL" id="MBA0587007.1"/>
    </source>
</evidence>
<evidence type="ECO:0008006" key="5">
    <source>
        <dbReference type="Google" id="ProtNLM"/>
    </source>
</evidence>
<dbReference type="EMBL" id="JABEZZ010000006">
    <property type="protein sequence ID" value="MBA0587007.1"/>
    <property type="molecule type" value="Genomic_DNA"/>
</dbReference>
<protein>
    <recommendedName>
        <fullName evidence="5">Zinc knuckle CX2CX4HX4C domain-containing protein</fullName>
    </recommendedName>
</protein>
<comment type="caution">
    <text evidence="3">The sequence shown here is derived from an EMBL/GenBank/DDBJ whole genome shotgun (WGS) entry which is preliminary data.</text>
</comment>
<evidence type="ECO:0000256" key="1">
    <source>
        <dbReference type="SAM" id="MobiDB-lite"/>
    </source>
</evidence>
<feature type="signal peptide" evidence="2">
    <location>
        <begin position="1"/>
        <end position="16"/>
    </location>
</feature>
<reference evidence="3 4" key="1">
    <citation type="journal article" date="2019" name="Genome Biol. Evol.">
        <title>Insights into the evolution of the New World diploid cottons (Gossypium, subgenus Houzingenia) based on genome sequencing.</title>
        <authorList>
            <person name="Grover C.E."/>
            <person name="Arick M.A. 2nd"/>
            <person name="Thrash A."/>
            <person name="Conover J.L."/>
            <person name="Sanders W.S."/>
            <person name="Peterson D.G."/>
            <person name="Frelichowski J.E."/>
            <person name="Scheffler J.A."/>
            <person name="Scheffler B.E."/>
            <person name="Wendel J.F."/>
        </authorList>
    </citation>
    <scope>NUCLEOTIDE SEQUENCE [LARGE SCALE GENOMIC DNA]</scope>
    <source>
        <strain evidence="3">8</strain>
        <tissue evidence="3">Leaf</tissue>
    </source>
</reference>
<evidence type="ECO:0000313" key="4">
    <source>
        <dbReference type="Proteomes" id="UP000593578"/>
    </source>
</evidence>
<feature type="region of interest" description="Disordered" evidence="1">
    <location>
        <begin position="319"/>
        <end position="345"/>
    </location>
</feature>
<keyword evidence="2" id="KW-0732">Signal</keyword>
<name>A0A7J8PCL3_GOSRA</name>
<evidence type="ECO:0000256" key="2">
    <source>
        <dbReference type="SAM" id="SignalP"/>
    </source>
</evidence>
<feature type="chain" id="PRO_5029631590" description="Zinc knuckle CX2CX4HX4C domain-containing protein" evidence="2">
    <location>
        <begin position="17"/>
        <end position="345"/>
    </location>
</feature>
<sequence length="345" mass="38990">MRICVCINPWLPLIAGAFVRSCNGPHLWISFRYEQVYKFCRSCGHIGYTFPHCIFDNANIEAAINNQMLDIQDRLESETTVEFDNILFLNYMRDFLNMVDGRTSRVIYNELEVDDFVPAAQEVVPPPNAIFEDVREDELLELEEVLKGHALEEPPPSDLGDKGKVVVSNTNEPKPDVPLGGIVVERNYQSLFDHLSSDSPHQAAETVNTEDNLGLRTISGQVGGEVVEILEHSTRDNGTNVLITTFEVSQITEHIIDDVMANATNGNVFDDEDGIHSTFHNHFNSIFCDDSAQDKESTLSYLKELNLHILSEEKLQSNKMRNRREMTGRKISGKTLENKCSSRQL</sequence>
<accession>A0A7J8PCL3</accession>
<organism evidence="3 4">
    <name type="scientific">Gossypium raimondii</name>
    <name type="common">Peruvian cotton</name>
    <name type="synonym">Gossypium klotzschianum subsp. raimondii</name>
    <dbReference type="NCBI Taxonomy" id="29730"/>
    <lineage>
        <taxon>Eukaryota</taxon>
        <taxon>Viridiplantae</taxon>
        <taxon>Streptophyta</taxon>
        <taxon>Embryophyta</taxon>
        <taxon>Tracheophyta</taxon>
        <taxon>Spermatophyta</taxon>
        <taxon>Magnoliopsida</taxon>
        <taxon>eudicotyledons</taxon>
        <taxon>Gunneridae</taxon>
        <taxon>Pentapetalae</taxon>
        <taxon>rosids</taxon>
        <taxon>malvids</taxon>
        <taxon>Malvales</taxon>
        <taxon>Malvaceae</taxon>
        <taxon>Malvoideae</taxon>
        <taxon>Gossypium</taxon>
    </lineage>
</organism>
<dbReference type="AlphaFoldDB" id="A0A7J8PCL3"/>
<proteinExistence type="predicted"/>
<gene>
    <name evidence="3" type="ORF">Gorai_000144</name>
</gene>